<gene>
    <name evidence="5" type="ORF">MNBD_IGNAVI01-732</name>
</gene>
<keyword evidence="4" id="KW-0812">Transmembrane</keyword>
<evidence type="ECO:0000256" key="2">
    <source>
        <dbReference type="ARBA" id="ARBA00022803"/>
    </source>
</evidence>
<evidence type="ECO:0000256" key="3">
    <source>
        <dbReference type="ARBA" id="ARBA00023078"/>
    </source>
</evidence>
<keyword evidence="2" id="KW-0802">TPR repeat</keyword>
<keyword evidence="3" id="KW-0793">Thylakoid</keyword>
<dbReference type="SUPFAM" id="SSF48452">
    <property type="entry name" value="TPR-like"/>
    <property type="match status" value="1"/>
</dbReference>
<accession>A0A3B1D2P3</accession>
<dbReference type="InterPro" id="IPR011990">
    <property type="entry name" value="TPR-like_helical_dom_sf"/>
</dbReference>
<protein>
    <submittedName>
        <fullName evidence="5">Uncharacterized protein</fullName>
    </submittedName>
</protein>
<dbReference type="InterPro" id="IPR019734">
    <property type="entry name" value="TPR_rpt"/>
</dbReference>
<dbReference type="Pfam" id="PF14561">
    <property type="entry name" value="TPR_20"/>
    <property type="match status" value="1"/>
</dbReference>
<feature type="transmembrane region" description="Helical" evidence="4">
    <location>
        <begin position="20"/>
        <end position="37"/>
    </location>
</feature>
<sequence length="201" mass="22274">MSKEKTNIENSKQFSTTKIIYLVIFLLVVGMVILLGSDTFNSPKVNPSVGSNTGQTNDQHVHDGADLSKLQEIKTLEETVAADPNNSDALLKLGHLLNDSGFYEKAIERYKSYLKIKPNEPDVIVDMGVCYYQLGDTDSAIKTMESAVKMKPDHQIANFNLGIVNSAAGNHDKALEWWRKAVKIDPNSNIGKKAKDLLENH</sequence>
<dbReference type="InterPro" id="IPR051685">
    <property type="entry name" value="Ycf3/AcsC/BcsC/TPR_MFPF"/>
</dbReference>
<dbReference type="PROSITE" id="PS50005">
    <property type="entry name" value="TPR"/>
    <property type="match status" value="3"/>
</dbReference>
<evidence type="ECO:0000256" key="1">
    <source>
        <dbReference type="ARBA" id="ARBA00022737"/>
    </source>
</evidence>
<name>A0A3B1D2P3_9ZZZZ</name>
<evidence type="ECO:0000256" key="4">
    <source>
        <dbReference type="SAM" id="Phobius"/>
    </source>
</evidence>
<dbReference type="PANTHER" id="PTHR44943">
    <property type="entry name" value="CELLULOSE SYNTHASE OPERON PROTEIN C"/>
    <property type="match status" value="1"/>
</dbReference>
<dbReference type="Gene3D" id="1.25.40.10">
    <property type="entry name" value="Tetratricopeptide repeat domain"/>
    <property type="match status" value="1"/>
</dbReference>
<proteinExistence type="predicted"/>
<keyword evidence="1" id="KW-0677">Repeat</keyword>
<keyword evidence="4" id="KW-0472">Membrane</keyword>
<dbReference type="Pfam" id="PF13432">
    <property type="entry name" value="TPR_16"/>
    <property type="match status" value="1"/>
</dbReference>
<dbReference type="PROSITE" id="PS50293">
    <property type="entry name" value="TPR_REGION"/>
    <property type="match status" value="1"/>
</dbReference>
<organism evidence="5">
    <name type="scientific">hydrothermal vent metagenome</name>
    <dbReference type="NCBI Taxonomy" id="652676"/>
    <lineage>
        <taxon>unclassified sequences</taxon>
        <taxon>metagenomes</taxon>
        <taxon>ecological metagenomes</taxon>
    </lineage>
</organism>
<evidence type="ECO:0000313" key="5">
    <source>
        <dbReference type="EMBL" id="VAX25905.1"/>
    </source>
</evidence>
<dbReference type="PANTHER" id="PTHR44943:SF9">
    <property type="entry name" value="TPR-REPEAT-CONTAINING PROTEIN"/>
    <property type="match status" value="1"/>
</dbReference>
<dbReference type="AlphaFoldDB" id="A0A3B1D2P3"/>
<dbReference type="EMBL" id="UOGD01000315">
    <property type="protein sequence ID" value="VAX25905.1"/>
    <property type="molecule type" value="Genomic_DNA"/>
</dbReference>
<dbReference type="SMART" id="SM00028">
    <property type="entry name" value="TPR"/>
    <property type="match status" value="3"/>
</dbReference>
<reference evidence="5" key="1">
    <citation type="submission" date="2018-06" db="EMBL/GenBank/DDBJ databases">
        <authorList>
            <person name="Zhirakovskaya E."/>
        </authorList>
    </citation>
    <scope>NUCLEOTIDE SEQUENCE</scope>
</reference>
<keyword evidence="4" id="KW-1133">Transmembrane helix</keyword>